<dbReference type="Proteomes" id="UP000789739">
    <property type="component" value="Unassembled WGS sequence"/>
</dbReference>
<name>A0A9N8Z819_9GLOM</name>
<dbReference type="AlphaFoldDB" id="A0A9N8Z819"/>
<dbReference type="EMBL" id="CAJVPI010000113">
    <property type="protein sequence ID" value="CAG8482424.1"/>
    <property type="molecule type" value="Genomic_DNA"/>
</dbReference>
<evidence type="ECO:0000313" key="1">
    <source>
        <dbReference type="EMBL" id="CAG8482424.1"/>
    </source>
</evidence>
<protein>
    <submittedName>
        <fullName evidence="1">6509_t:CDS:1</fullName>
    </submittedName>
</protein>
<evidence type="ECO:0000313" key="2">
    <source>
        <dbReference type="Proteomes" id="UP000789739"/>
    </source>
</evidence>
<gene>
    <name evidence="1" type="ORF">PBRASI_LOCUS1658</name>
</gene>
<proteinExistence type="predicted"/>
<accession>A0A9N8Z819</accession>
<organism evidence="1 2">
    <name type="scientific">Paraglomus brasilianum</name>
    <dbReference type="NCBI Taxonomy" id="144538"/>
    <lineage>
        <taxon>Eukaryota</taxon>
        <taxon>Fungi</taxon>
        <taxon>Fungi incertae sedis</taxon>
        <taxon>Mucoromycota</taxon>
        <taxon>Glomeromycotina</taxon>
        <taxon>Glomeromycetes</taxon>
        <taxon>Paraglomerales</taxon>
        <taxon>Paraglomeraceae</taxon>
        <taxon>Paraglomus</taxon>
    </lineage>
</organism>
<reference evidence="1" key="1">
    <citation type="submission" date="2021-06" db="EMBL/GenBank/DDBJ databases">
        <authorList>
            <person name="Kallberg Y."/>
            <person name="Tangrot J."/>
            <person name="Rosling A."/>
        </authorList>
    </citation>
    <scope>NUCLEOTIDE SEQUENCE</scope>
    <source>
        <strain evidence="1">BR232B</strain>
    </source>
</reference>
<keyword evidence="2" id="KW-1185">Reference proteome</keyword>
<comment type="caution">
    <text evidence="1">The sequence shown here is derived from an EMBL/GenBank/DDBJ whole genome shotgun (WGS) entry which is preliminary data.</text>
</comment>
<sequence>MSCAAATVYKPPLPHKQRFLPLFYFVSAALNMNGLSRADISFITRMARYVGATNNGNWQAVAAAHQDNTNNSKRTTKACRDMYVSIVIEKKPALVPDVWDGKTDSLRFILYQQLKASVTVPRTS</sequence>